<dbReference type="InterPro" id="IPR010380">
    <property type="entry name" value="DUF975"/>
</dbReference>
<sequence length="272" mass="31023">MWIRADLKQRAKKNLRGYYWAAVAVCLIFLVLQYALGTNGSSSASSSNSSTEETTGNMGDNDMSFDVQEYALPQIRDYVESFVYSETGAGMFTSVVTSAVLFYGIVLAIVRMCLNYFIVNPIQVGMASFFYRNRTEKTSVGELAFAFNRNDFLPVVKTMFLRGFYVFLWTLLLVIPGIIKTYEYRMVDYILAEHPDMPTREVLNLSRQMMMGHKWNTFVLDMSFFGWALLGALTWGVLNVLWTNPYMRATEAELYEVLKNQITTGTSQADVF</sequence>
<feature type="transmembrane region" description="Helical" evidence="2">
    <location>
        <begin position="18"/>
        <end position="36"/>
    </location>
</feature>
<dbReference type="AlphaFoldDB" id="A0A4R2LQJ6"/>
<dbReference type="OrthoDB" id="9784844at2"/>
<feature type="transmembrane region" description="Helical" evidence="2">
    <location>
        <begin position="89"/>
        <end position="110"/>
    </location>
</feature>
<proteinExistence type="predicted"/>
<evidence type="ECO:0000256" key="1">
    <source>
        <dbReference type="SAM" id="MobiDB-lite"/>
    </source>
</evidence>
<evidence type="ECO:0000313" key="4">
    <source>
        <dbReference type="Proteomes" id="UP000295711"/>
    </source>
</evidence>
<gene>
    <name evidence="3" type="ORF">EV212_101140</name>
</gene>
<feature type="compositionally biased region" description="Low complexity" evidence="1">
    <location>
        <begin position="39"/>
        <end position="57"/>
    </location>
</feature>
<feature type="transmembrane region" description="Helical" evidence="2">
    <location>
        <begin position="159"/>
        <end position="179"/>
    </location>
</feature>
<dbReference type="RefSeq" id="WP_132087345.1">
    <property type="nucleotide sequence ID" value="NZ_JANKAQ010000005.1"/>
</dbReference>
<keyword evidence="2" id="KW-0472">Membrane</keyword>
<feature type="region of interest" description="Disordered" evidence="1">
    <location>
        <begin position="39"/>
        <end position="62"/>
    </location>
</feature>
<dbReference type="Proteomes" id="UP000295711">
    <property type="component" value="Unassembled WGS sequence"/>
</dbReference>
<keyword evidence="2" id="KW-1133">Transmembrane helix</keyword>
<evidence type="ECO:0000313" key="3">
    <source>
        <dbReference type="EMBL" id="TCO86356.1"/>
    </source>
</evidence>
<reference evidence="3 4" key="1">
    <citation type="submission" date="2019-03" db="EMBL/GenBank/DDBJ databases">
        <title>Genomic Encyclopedia of Type Strains, Phase IV (KMG-IV): sequencing the most valuable type-strain genomes for metagenomic binning, comparative biology and taxonomic classification.</title>
        <authorList>
            <person name="Goeker M."/>
        </authorList>
    </citation>
    <scope>NUCLEOTIDE SEQUENCE [LARGE SCALE GENOMIC DNA]</scope>
    <source>
        <strain evidence="3 4">DSM 28559</strain>
    </source>
</reference>
<feature type="transmembrane region" description="Helical" evidence="2">
    <location>
        <begin position="224"/>
        <end position="242"/>
    </location>
</feature>
<name>A0A4R2LQJ6_9FIRM</name>
<evidence type="ECO:0000256" key="2">
    <source>
        <dbReference type="SAM" id="Phobius"/>
    </source>
</evidence>
<keyword evidence="2" id="KW-0812">Transmembrane</keyword>
<accession>A0A4R2LQJ6</accession>
<keyword evidence="4" id="KW-1185">Reference proteome</keyword>
<dbReference type="Pfam" id="PF06161">
    <property type="entry name" value="DUF975"/>
    <property type="match status" value="1"/>
</dbReference>
<organism evidence="3 4">
    <name type="scientific">Frisingicoccus caecimuris</name>
    <dbReference type="NCBI Taxonomy" id="1796636"/>
    <lineage>
        <taxon>Bacteria</taxon>
        <taxon>Bacillati</taxon>
        <taxon>Bacillota</taxon>
        <taxon>Clostridia</taxon>
        <taxon>Lachnospirales</taxon>
        <taxon>Lachnospiraceae</taxon>
        <taxon>Frisingicoccus</taxon>
    </lineage>
</organism>
<dbReference type="PANTHER" id="PTHR40076">
    <property type="entry name" value="MEMBRANE PROTEIN-RELATED"/>
    <property type="match status" value="1"/>
</dbReference>
<dbReference type="PANTHER" id="PTHR40076:SF1">
    <property type="entry name" value="MEMBRANE PROTEIN"/>
    <property type="match status" value="1"/>
</dbReference>
<comment type="caution">
    <text evidence="3">The sequence shown here is derived from an EMBL/GenBank/DDBJ whole genome shotgun (WGS) entry which is preliminary data.</text>
</comment>
<dbReference type="EMBL" id="SLXA01000001">
    <property type="protein sequence ID" value="TCO86356.1"/>
    <property type="molecule type" value="Genomic_DNA"/>
</dbReference>
<protein>
    <submittedName>
        <fullName evidence="3">Uncharacterized protein DUF975</fullName>
    </submittedName>
</protein>